<dbReference type="OrthoDB" id="5954475at2759"/>
<sequence length="89" mass="9918">MLVFLIILTSKGANGRPPTKGLKYGTKLGIINVPIMKDARGVLHETTAREDEKSYLTGPAYRILNKDNSYDSKDPFIFFPLIAVEHPRG</sequence>
<dbReference type="EMBL" id="MU826848">
    <property type="protein sequence ID" value="KAJ7371363.1"/>
    <property type="molecule type" value="Genomic_DNA"/>
</dbReference>
<dbReference type="AlphaFoldDB" id="A0A9W9Z0B8"/>
<organism evidence="2 3">
    <name type="scientific">Desmophyllum pertusum</name>
    <dbReference type="NCBI Taxonomy" id="174260"/>
    <lineage>
        <taxon>Eukaryota</taxon>
        <taxon>Metazoa</taxon>
        <taxon>Cnidaria</taxon>
        <taxon>Anthozoa</taxon>
        <taxon>Hexacorallia</taxon>
        <taxon>Scleractinia</taxon>
        <taxon>Caryophylliina</taxon>
        <taxon>Caryophylliidae</taxon>
        <taxon>Desmophyllum</taxon>
    </lineage>
</organism>
<accession>A0A9W9Z0B8</accession>
<comment type="caution">
    <text evidence="2">The sequence shown here is derived from an EMBL/GenBank/DDBJ whole genome shotgun (WGS) entry which is preliminary data.</text>
</comment>
<feature type="chain" id="PRO_5040885994" evidence="1">
    <location>
        <begin position="16"/>
        <end position="89"/>
    </location>
</feature>
<evidence type="ECO:0000313" key="3">
    <source>
        <dbReference type="Proteomes" id="UP001163046"/>
    </source>
</evidence>
<keyword evidence="1" id="KW-0732">Signal</keyword>
<reference evidence="2" key="1">
    <citation type="submission" date="2023-01" db="EMBL/GenBank/DDBJ databases">
        <title>Genome assembly of the deep-sea coral Lophelia pertusa.</title>
        <authorList>
            <person name="Herrera S."/>
            <person name="Cordes E."/>
        </authorList>
    </citation>
    <scope>NUCLEOTIDE SEQUENCE</scope>
    <source>
        <strain evidence="2">USNM1676648</strain>
        <tissue evidence="2">Polyp</tissue>
    </source>
</reference>
<proteinExistence type="predicted"/>
<protein>
    <submittedName>
        <fullName evidence="2">Uncharacterized protein</fullName>
    </submittedName>
</protein>
<feature type="signal peptide" evidence="1">
    <location>
        <begin position="1"/>
        <end position="15"/>
    </location>
</feature>
<evidence type="ECO:0000313" key="2">
    <source>
        <dbReference type="EMBL" id="KAJ7371363.1"/>
    </source>
</evidence>
<keyword evidence="3" id="KW-1185">Reference proteome</keyword>
<name>A0A9W9Z0B8_9CNID</name>
<gene>
    <name evidence="2" type="ORF">OS493_026479</name>
</gene>
<evidence type="ECO:0000256" key="1">
    <source>
        <dbReference type="SAM" id="SignalP"/>
    </source>
</evidence>
<dbReference type="Proteomes" id="UP001163046">
    <property type="component" value="Unassembled WGS sequence"/>
</dbReference>